<reference evidence="4" key="1">
    <citation type="submission" date="2021-03" db="EMBL/GenBank/DDBJ databases">
        <title>Revisited historic fungal species revealed as producer of novel bioactive compounds through whole genome sequencing and comparative genomics.</title>
        <authorList>
            <person name="Vignolle G.A."/>
            <person name="Hochenegger N."/>
            <person name="Mach R.L."/>
            <person name="Mach-Aigner A.R."/>
            <person name="Javad Rahimi M."/>
            <person name="Salim K.A."/>
            <person name="Chan C.M."/>
            <person name="Lim L.B.L."/>
            <person name="Cai F."/>
            <person name="Druzhinina I.S."/>
            <person name="U'Ren J.M."/>
            <person name="Derntl C."/>
        </authorList>
    </citation>
    <scope>NUCLEOTIDE SEQUENCE</scope>
    <source>
        <strain evidence="4">TUCIM 5799</strain>
    </source>
</reference>
<dbReference type="OrthoDB" id="4161727at2759"/>
<evidence type="ECO:0000313" key="5">
    <source>
        <dbReference type="Proteomes" id="UP000829685"/>
    </source>
</evidence>
<evidence type="ECO:0000256" key="1">
    <source>
        <dbReference type="PROSITE-ProRule" id="PRU00042"/>
    </source>
</evidence>
<feature type="domain" description="C2H2-type" evidence="3">
    <location>
        <begin position="86"/>
        <end position="118"/>
    </location>
</feature>
<dbReference type="PROSITE" id="PS50157">
    <property type="entry name" value="ZINC_FINGER_C2H2_2"/>
    <property type="match status" value="1"/>
</dbReference>
<name>A0A9Q0AU83_9PEZI</name>
<evidence type="ECO:0000259" key="3">
    <source>
        <dbReference type="PROSITE" id="PS50157"/>
    </source>
</evidence>
<dbReference type="Proteomes" id="UP000829685">
    <property type="component" value="Unassembled WGS sequence"/>
</dbReference>
<feature type="region of interest" description="Disordered" evidence="2">
    <location>
        <begin position="1"/>
        <end position="36"/>
    </location>
</feature>
<feature type="compositionally biased region" description="Acidic residues" evidence="2">
    <location>
        <begin position="17"/>
        <end position="27"/>
    </location>
</feature>
<dbReference type="PANTHER" id="PTHR38166:SF1">
    <property type="entry name" value="C2H2-TYPE DOMAIN-CONTAINING PROTEIN"/>
    <property type="match status" value="1"/>
</dbReference>
<dbReference type="GO" id="GO:0008270">
    <property type="term" value="F:zinc ion binding"/>
    <property type="evidence" value="ECO:0007669"/>
    <property type="project" value="UniProtKB-KW"/>
</dbReference>
<keyword evidence="1" id="KW-0862">Zinc</keyword>
<evidence type="ECO:0000256" key="2">
    <source>
        <dbReference type="SAM" id="MobiDB-lite"/>
    </source>
</evidence>
<protein>
    <recommendedName>
        <fullName evidence="3">C2H2-type domain-containing protein</fullName>
    </recommendedName>
</protein>
<dbReference type="AlphaFoldDB" id="A0A9Q0AU83"/>
<feature type="compositionally biased region" description="Basic residues" evidence="2">
    <location>
        <begin position="1"/>
        <end position="12"/>
    </location>
</feature>
<organism evidence="4 5">
    <name type="scientific">Neoarthrinium moseri</name>
    <dbReference type="NCBI Taxonomy" id="1658444"/>
    <lineage>
        <taxon>Eukaryota</taxon>
        <taxon>Fungi</taxon>
        <taxon>Dikarya</taxon>
        <taxon>Ascomycota</taxon>
        <taxon>Pezizomycotina</taxon>
        <taxon>Sordariomycetes</taxon>
        <taxon>Xylariomycetidae</taxon>
        <taxon>Amphisphaeriales</taxon>
        <taxon>Apiosporaceae</taxon>
        <taxon>Neoarthrinium</taxon>
    </lineage>
</organism>
<keyword evidence="1" id="KW-0479">Metal-binding</keyword>
<gene>
    <name evidence="4" type="ORF">JX265_001853</name>
</gene>
<sequence>MQACPGRKKVNHHSGEQEDGDQEEEESPRETRLSKGTEIVQLRMACPYFKYDARKYGDRQNCPGPGWKTVHRIKEHLYRRHRCPKYVCMRCGRSFGNEKDLEDHHQEDVPCSRQDLEPVDGFNDAQEALLRSRNKHYTGLPEYQKWKEVYKILFPHVEGKNIPNPFYEFDKIDHAQAQPKLSVEREAFLLRELPVRIKWTLAKELGLNLTAEDQLLNKTTTTLTTIVLETLNDSSQSSFLPNAQCTDTSSAVGGHCQDMSLENHRAQDIGDNVANESLWYWPTFDSDISYLVSTPQTLP</sequence>
<keyword evidence="1" id="KW-0863">Zinc-finger</keyword>
<dbReference type="EMBL" id="JAFIMR010000003">
    <property type="protein sequence ID" value="KAI1880232.1"/>
    <property type="molecule type" value="Genomic_DNA"/>
</dbReference>
<comment type="caution">
    <text evidence="4">The sequence shown here is derived from an EMBL/GenBank/DDBJ whole genome shotgun (WGS) entry which is preliminary data.</text>
</comment>
<dbReference type="PANTHER" id="PTHR38166">
    <property type="entry name" value="C2H2-TYPE DOMAIN-CONTAINING PROTEIN-RELATED"/>
    <property type="match status" value="1"/>
</dbReference>
<accession>A0A9Q0AU83</accession>
<evidence type="ECO:0000313" key="4">
    <source>
        <dbReference type="EMBL" id="KAI1880232.1"/>
    </source>
</evidence>
<proteinExistence type="predicted"/>
<dbReference type="InterPro" id="IPR013087">
    <property type="entry name" value="Znf_C2H2_type"/>
</dbReference>
<keyword evidence="5" id="KW-1185">Reference proteome</keyword>